<dbReference type="Pfam" id="PF04199">
    <property type="entry name" value="Cyclase"/>
    <property type="match status" value="1"/>
</dbReference>
<dbReference type="GO" id="GO:0004061">
    <property type="term" value="F:arylformamidase activity"/>
    <property type="evidence" value="ECO:0007669"/>
    <property type="project" value="InterPro"/>
</dbReference>
<dbReference type="Proteomes" id="UP000652231">
    <property type="component" value="Unassembled WGS sequence"/>
</dbReference>
<dbReference type="InterPro" id="IPR037175">
    <property type="entry name" value="KFase_sf"/>
</dbReference>
<dbReference type="RefSeq" id="WP_188440768.1">
    <property type="nucleotide sequence ID" value="NZ_BMGK01000004.1"/>
</dbReference>
<dbReference type="InterPro" id="IPR007325">
    <property type="entry name" value="KFase/CYL"/>
</dbReference>
<dbReference type="AlphaFoldDB" id="A0A8J2V9Q4"/>
<evidence type="ECO:0000313" key="1">
    <source>
        <dbReference type="EMBL" id="GGD90688.1"/>
    </source>
</evidence>
<organism evidence="1 2">
    <name type="scientific">Planktosalinus lacus</name>
    <dbReference type="NCBI Taxonomy" id="1526573"/>
    <lineage>
        <taxon>Bacteria</taxon>
        <taxon>Pseudomonadati</taxon>
        <taxon>Bacteroidota</taxon>
        <taxon>Flavobacteriia</taxon>
        <taxon>Flavobacteriales</taxon>
        <taxon>Flavobacteriaceae</taxon>
        <taxon>Planktosalinus</taxon>
    </lineage>
</organism>
<proteinExistence type="predicted"/>
<dbReference type="GO" id="GO:0019441">
    <property type="term" value="P:L-tryptophan catabolic process to kynurenine"/>
    <property type="evidence" value="ECO:0007669"/>
    <property type="project" value="InterPro"/>
</dbReference>
<comment type="caution">
    <text evidence="1">The sequence shown here is derived from an EMBL/GenBank/DDBJ whole genome shotgun (WGS) entry which is preliminary data.</text>
</comment>
<keyword evidence="2" id="KW-1185">Reference proteome</keyword>
<dbReference type="SUPFAM" id="SSF102198">
    <property type="entry name" value="Putative cyclase"/>
    <property type="match status" value="1"/>
</dbReference>
<reference evidence="1" key="1">
    <citation type="journal article" date="2014" name="Int. J. Syst. Evol. Microbiol.">
        <title>Complete genome sequence of Corynebacterium casei LMG S-19264T (=DSM 44701T), isolated from a smear-ripened cheese.</title>
        <authorList>
            <consortium name="US DOE Joint Genome Institute (JGI-PGF)"/>
            <person name="Walter F."/>
            <person name="Albersmeier A."/>
            <person name="Kalinowski J."/>
            <person name="Ruckert C."/>
        </authorList>
    </citation>
    <scope>NUCLEOTIDE SEQUENCE</scope>
    <source>
        <strain evidence="1">CGMCC 1.12924</strain>
    </source>
</reference>
<accession>A0A8J2V9Q4</accession>
<sequence>MKTSIQIYKKVYTIDLSKPLDISIPLVASDKNPNAWYIGQPKIEPVEDDGWVAKVSEGSSVNFNNIYFNPHAHGTHTECYGHISEEFFSVNKALKQFFFLAEVITVAPESLGKEDKVISKKQIEKALKDKTPQALVIRTIPNTLEKRFKHYSHSNWPYLLEDAALYLRDIGVEHLLIDLPSVDREKDDGDLLAHRAFWNYPDKPRKNATITEFIYVKNDIKDGTYFLNLQMASFVNDASPSKPVLYEVLSN</sequence>
<protein>
    <submittedName>
        <fullName evidence="1">Arylformamidase</fullName>
    </submittedName>
</protein>
<name>A0A8J2V9Q4_9FLAO</name>
<dbReference type="EMBL" id="BMGK01000004">
    <property type="protein sequence ID" value="GGD90688.1"/>
    <property type="molecule type" value="Genomic_DNA"/>
</dbReference>
<gene>
    <name evidence="1" type="ORF">GCM10011312_13180</name>
</gene>
<reference evidence="1" key="2">
    <citation type="submission" date="2020-09" db="EMBL/GenBank/DDBJ databases">
        <authorList>
            <person name="Sun Q."/>
            <person name="Zhou Y."/>
        </authorList>
    </citation>
    <scope>NUCLEOTIDE SEQUENCE</scope>
    <source>
        <strain evidence="1">CGMCC 1.12924</strain>
    </source>
</reference>
<dbReference type="Gene3D" id="3.50.30.50">
    <property type="entry name" value="Putative cyclase"/>
    <property type="match status" value="1"/>
</dbReference>
<evidence type="ECO:0000313" key="2">
    <source>
        <dbReference type="Proteomes" id="UP000652231"/>
    </source>
</evidence>